<gene>
    <name evidence="1" type="ORF">H257_01592</name>
</gene>
<sequence>MRVIWWRSSGTTRVTNPSRTSLGSRGSSMASGRFDLLLESVTSLLMCTSHVISDWSLVGFCVHCPTRYRTSFESMGNKGFGCRAVSSTHSCGDRSSSCGGGSGVWHCRSAKALRRVCSCPTNSWFSPSFSYTWRYSREISSFCVDVCIDNALT</sequence>
<proteinExistence type="predicted"/>
<dbReference type="EMBL" id="KI913115">
    <property type="protein sequence ID" value="ETV88318.1"/>
    <property type="molecule type" value="Genomic_DNA"/>
</dbReference>
<protein>
    <submittedName>
        <fullName evidence="1">Uncharacterized protein</fullName>
    </submittedName>
</protein>
<evidence type="ECO:0000313" key="1">
    <source>
        <dbReference type="EMBL" id="ETV88318.1"/>
    </source>
</evidence>
<reference evidence="1" key="1">
    <citation type="submission" date="2013-12" db="EMBL/GenBank/DDBJ databases">
        <title>The Genome Sequence of Aphanomyces astaci APO3.</title>
        <authorList>
            <consortium name="The Broad Institute Genomics Platform"/>
            <person name="Russ C."/>
            <person name="Tyler B."/>
            <person name="van West P."/>
            <person name="Dieguez-Uribeondo J."/>
            <person name="Young S.K."/>
            <person name="Zeng Q."/>
            <person name="Gargeya S."/>
            <person name="Fitzgerald M."/>
            <person name="Abouelleil A."/>
            <person name="Alvarado L."/>
            <person name="Chapman S.B."/>
            <person name="Gainer-Dewar J."/>
            <person name="Goldberg J."/>
            <person name="Griggs A."/>
            <person name="Gujja S."/>
            <person name="Hansen M."/>
            <person name="Howarth C."/>
            <person name="Imamovic A."/>
            <person name="Ireland A."/>
            <person name="Larimer J."/>
            <person name="McCowan C."/>
            <person name="Murphy C."/>
            <person name="Pearson M."/>
            <person name="Poon T.W."/>
            <person name="Priest M."/>
            <person name="Roberts A."/>
            <person name="Saif S."/>
            <person name="Shea T."/>
            <person name="Sykes S."/>
            <person name="Wortman J."/>
            <person name="Nusbaum C."/>
            <person name="Birren B."/>
        </authorList>
    </citation>
    <scope>NUCLEOTIDE SEQUENCE [LARGE SCALE GENOMIC DNA]</scope>
    <source>
        <strain evidence="1">APO3</strain>
    </source>
</reference>
<name>W4HB25_APHAT</name>
<dbReference type="GeneID" id="20803588"/>
<organism evidence="1">
    <name type="scientific">Aphanomyces astaci</name>
    <name type="common">Crayfish plague agent</name>
    <dbReference type="NCBI Taxonomy" id="112090"/>
    <lineage>
        <taxon>Eukaryota</taxon>
        <taxon>Sar</taxon>
        <taxon>Stramenopiles</taxon>
        <taxon>Oomycota</taxon>
        <taxon>Saprolegniomycetes</taxon>
        <taxon>Saprolegniales</taxon>
        <taxon>Verrucalvaceae</taxon>
        <taxon>Aphanomyces</taxon>
    </lineage>
</organism>
<accession>W4HB25</accession>
<dbReference type="RefSeq" id="XP_009823181.1">
    <property type="nucleotide sequence ID" value="XM_009824879.1"/>
</dbReference>
<dbReference type="VEuPathDB" id="FungiDB:H257_01592"/>
<dbReference type="AlphaFoldDB" id="W4HB25"/>